<dbReference type="OrthoDB" id="10393410at2759"/>
<dbReference type="EMBL" id="GL698548">
    <property type="protein sequence ID" value="EFY86416.1"/>
    <property type="molecule type" value="Genomic_DNA"/>
</dbReference>
<accession>E9ECG3</accession>
<feature type="region of interest" description="Disordered" evidence="1">
    <location>
        <begin position="85"/>
        <end position="167"/>
    </location>
</feature>
<dbReference type="AlphaFoldDB" id="E9ECG3"/>
<feature type="compositionally biased region" description="Low complexity" evidence="1">
    <location>
        <begin position="229"/>
        <end position="277"/>
    </location>
</feature>
<feature type="compositionally biased region" description="Low complexity" evidence="1">
    <location>
        <begin position="132"/>
        <end position="148"/>
    </location>
</feature>
<dbReference type="HOGENOM" id="CLU_804313_0_0_1"/>
<feature type="compositionally biased region" description="Polar residues" evidence="1">
    <location>
        <begin position="87"/>
        <end position="102"/>
    </location>
</feature>
<gene>
    <name evidence="2" type="ORF">MAC_07561</name>
</gene>
<proteinExistence type="predicted"/>
<feature type="compositionally biased region" description="Polar residues" evidence="1">
    <location>
        <begin position="182"/>
        <end position="222"/>
    </location>
</feature>
<name>E9ECG3_METAQ</name>
<evidence type="ECO:0000313" key="3">
    <source>
        <dbReference type="Proteomes" id="UP000002499"/>
    </source>
</evidence>
<evidence type="ECO:0000256" key="1">
    <source>
        <dbReference type="SAM" id="MobiDB-lite"/>
    </source>
</evidence>
<reference evidence="2 3" key="1">
    <citation type="journal article" date="2011" name="PLoS Genet.">
        <title>Genome sequencing and comparative transcriptomics of the model entomopathogenic fungi Metarhizium anisopliae and M. acridum.</title>
        <authorList>
            <person name="Gao Q."/>
            <person name="Jin K."/>
            <person name="Ying S.H."/>
            <person name="Zhang Y."/>
            <person name="Xiao G."/>
            <person name="Shang Y."/>
            <person name="Duan Z."/>
            <person name="Hu X."/>
            <person name="Xie X.Q."/>
            <person name="Zhou G."/>
            <person name="Peng G."/>
            <person name="Luo Z."/>
            <person name="Huang W."/>
            <person name="Wang B."/>
            <person name="Fang W."/>
            <person name="Wang S."/>
            <person name="Zhong Y."/>
            <person name="Ma L.J."/>
            <person name="St Leger R.J."/>
            <person name="Zhao G.P."/>
            <person name="Pei Y."/>
            <person name="Feng M.G."/>
            <person name="Xia Y."/>
            <person name="Wang C."/>
        </authorList>
    </citation>
    <scope>NUCLEOTIDE SEQUENCE [LARGE SCALE GENOMIC DNA]</scope>
    <source>
        <strain evidence="2 3">CQMa 102</strain>
    </source>
</reference>
<evidence type="ECO:0000313" key="2">
    <source>
        <dbReference type="EMBL" id="EFY86416.1"/>
    </source>
</evidence>
<dbReference type="InParanoid" id="E9ECG3"/>
<feature type="region of interest" description="Disordered" evidence="1">
    <location>
        <begin position="182"/>
        <end position="277"/>
    </location>
</feature>
<sequence>MKPYACLVAALGASVSAEHEAWTVTTVYHTVTTYLPYEQHRCSDLFLLKPGNSQLPEAACRPGACCVQVVDNDYIQELIPIEGNGKTAPTGNPTVYKTTASTETRKPSKTPHKSSHGEWTPTQPPVSCTENTTPRTTHSTATGTAETSTRQETHVRSISTNGLKSSGIPAFSAQHVSSRLGSSIATSPSAQQSTPSVAAKSNATSSSKERGNISNATTSSESALPMKPSSTRASESSLEPSSSSPTSHGFMSSRKPASSRLMSPSQRPSSSVAASSTKASSLEPEITQLISAARFTEPCIIKAGVFLFRACKQAVFQHGTIYFLHVFYDFLRAARVKSCFIKACK</sequence>
<keyword evidence="3" id="KW-1185">Reference proteome</keyword>
<organism evidence="3">
    <name type="scientific">Metarhizium acridum (strain CQMa 102)</name>
    <dbReference type="NCBI Taxonomy" id="655827"/>
    <lineage>
        <taxon>Eukaryota</taxon>
        <taxon>Fungi</taxon>
        <taxon>Dikarya</taxon>
        <taxon>Ascomycota</taxon>
        <taxon>Pezizomycotina</taxon>
        <taxon>Sordariomycetes</taxon>
        <taxon>Hypocreomycetidae</taxon>
        <taxon>Hypocreales</taxon>
        <taxon>Clavicipitaceae</taxon>
        <taxon>Metarhizium</taxon>
    </lineage>
</organism>
<protein>
    <submittedName>
        <fullName evidence="2">Uncharacterized protein</fullName>
    </submittedName>
</protein>
<dbReference type="Proteomes" id="UP000002499">
    <property type="component" value="Unassembled WGS sequence"/>
</dbReference>